<accession>A0A6L4WU33</accession>
<sequence>MFIQQLRKLFLIVVILASILLTYLWYEDYSFASNPLSKNIQNKIYKKHQELRVLTYRHFNIKRVFPIIVSDQLDSSKFGMAVYSKDRQINIYLNKNRFKENENYMIDDVMPHEYAHAIMFALGNFSNENNGHPKVWQDICKKLNGLRCDRFVNHKDILIEKTNIFK</sequence>
<evidence type="ECO:0000256" key="1">
    <source>
        <dbReference type="SAM" id="Phobius"/>
    </source>
</evidence>
<dbReference type="EMBL" id="WFKJ01000018">
    <property type="protein sequence ID" value="KAB7891194.1"/>
    <property type="molecule type" value="Genomic_DNA"/>
</dbReference>
<dbReference type="EMBL" id="WFKK01000020">
    <property type="protein sequence ID" value="KAB7888797.1"/>
    <property type="molecule type" value="Genomic_DNA"/>
</dbReference>
<dbReference type="AlphaFoldDB" id="A0A6L4WU33"/>
<dbReference type="RefSeq" id="WP_152189745.1">
    <property type="nucleotide sequence ID" value="NZ_WFKI01000044.1"/>
</dbReference>
<dbReference type="InterPro" id="IPR006640">
    <property type="entry name" value="SprT-like_domain"/>
</dbReference>
<organism evidence="3 6">
    <name type="scientific">Poseidonibacter ostreae</name>
    <dbReference type="NCBI Taxonomy" id="2654171"/>
    <lineage>
        <taxon>Bacteria</taxon>
        <taxon>Pseudomonadati</taxon>
        <taxon>Campylobacterota</taxon>
        <taxon>Epsilonproteobacteria</taxon>
        <taxon>Campylobacterales</taxon>
        <taxon>Arcobacteraceae</taxon>
        <taxon>Poseidonibacter</taxon>
    </lineage>
</organism>
<dbReference type="Proteomes" id="UP000461010">
    <property type="component" value="Unassembled WGS sequence"/>
</dbReference>
<evidence type="ECO:0000313" key="4">
    <source>
        <dbReference type="EMBL" id="KAB7891194.1"/>
    </source>
</evidence>
<gene>
    <name evidence="4" type="ORF">GBG18_07170</name>
    <name evidence="3" type="ORF">GBG19_07860</name>
</gene>
<evidence type="ECO:0000313" key="3">
    <source>
        <dbReference type="EMBL" id="KAB7888797.1"/>
    </source>
</evidence>
<reference evidence="5 6" key="1">
    <citation type="submission" date="2019-10" db="EMBL/GenBank/DDBJ databases">
        <title>Poseidonibacter ostreae sp. nov., isolated from the gut of the Ostrea denselamellosa.</title>
        <authorList>
            <person name="Choi A."/>
        </authorList>
    </citation>
    <scope>NUCLEOTIDE SEQUENCE [LARGE SCALE GENOMIC DNA]</scope>
    <source>
        <strain evidence="3 6">SJOD-M-33</strain>
        <strain evidence="4 5">SJOD-M-5</strain>
    </source>
</reference>
<proteinExistence type="predicted"/>
<keyword evidence="1" id="KW-0812">Transmembrane</keyword>
<protein>
    <recommendedName>
        <fullName evidence="2">SprT-like domain-containing protein</fullName>
    </recommendedName>
</protein>
<evidence type="ECO:0000313" key="6">
    <source>
        <dbReference type="Proteomes" id="UP000472839"/>
    </source>
</evidence>
<dbReference type="Pfam" id="PF10263">
    <property type="entry name" value="SprT-like"/>
    <property type="match status" value="1"/>
</dbReference>
<name>A0A6L4WU33_9BACT</name>
<comment type="caution">
    <text evidence="3">The sequence shown here is derived from an EMBL/GenBank/DDBJ whole genome shotgun (WGS) entry which is preliminary data.</text>
</comment>
<keyword evidence="1" id="KW-0472">Membrane</keyword>
<evidence type="ECO:0000259" key="2">
    <source>
        <dbReference type="Pfam" id="PF10263"/>
    </source>
</evidence>
<keyword evidence="5" id="KW-1185">Reference proteome</keyword>
<dbReference type="Proteomes" id="UP000472839">
    <property type="component" value="Unassembled WGS sequence"/>
</dbReference>
<evidence type="ECO:0000313" key="5">
    <source>
        <dbReference type="Proteomes" id="UP000461010"/>
    </source>
</evidence>
<keyword evidence="1" id="KW-1133">Transmembrane helix</keyword>
<feature type="domain" description="SprT-like" evidence="2">
    <location>
        <begin position="66"/>
        <end position="146"/>
    </location>
</feature>
<feature type="transmembrane region" description="Helical" evidence="1">
    <location>
        <begin position="9"/>
        <end position="26"/>
    </location>
</feature>
<dbReference type="GO" id="GO:0006950">
    <property type="term" value="P:response to stress"/>
    <property type="evidence" value="ECO:0007669"/>
    <property type="project" value="UniProtKB-ARBA"/>
</dbReference>